<protein>
    <submittedName>
        <fullName evidence="1">Uncharacterized protein</fullName>
    </submittedName>
</protein>
<gene>
    <name evidence="1" type="ORF">XELAEV_18026875mg</name>
</gene>
<evidence type="ECO:0000313" key="2">
    <source>
        <dbReference type="Proteomes" id="UP000694892"/>
    </source>
</evidence>
<organism evidence="1 2">
    <name type="scientific">Xenopus laevis</name>
    <name type="common">African clawed frog</name>
    <dbReference type="NCBI Taxonomy" id="8355"/>
    <lineage>
        <taxon>Eukaryota</taxon>
        <taxon>Metazoa</taxon>
        <taxon>Chordata</taxon>
        <taxon>Craniata</taxon>
        <taxon>Vertebrata</taxon>
        <taxon>Euteleostomi</taxon>
        <taxon>Amphibia</taxon>
        <taxon>Batrachia</taxon>
        <taxon>Anura</taxon>
        <taxon>Pipoidea</taxon>
        <taxon>Pipidae</taxon>
        <taxon>Xenopodinae</taxon>
        <taxon>Xenopus</taxon>
        <taxon>Xenopus</taxon>
    </lineage>
</organism>
<dbReference type="EMBL" id="CM004474">
    <property type="protein sequence ID" value="OCT80054.1"/>
    <property type="molecule type" value="Genomic_DNA"/>
</dbReference>
<name>A0A974CUJ3_XENLA</name>
<dbReference type="Proteomes" id="UP000694892">
    <property type="component" value="Chromosome 5L"/>
</dbReference>
<proteinExistence type="predicted"/>
<reference evidence="2" key="1">
    <citation type="journal article" date="2016" name="Nature">
        <title>Genome evolution in the allotetraploid frog Xenopus laevis.</title>
        <authorList>
            <person name="Session A.M."/>
            <person name="Uno Y."/>
            <person name="Kwon T."/>
            <person name="Chapman J.A."/>
            <person name="Toyoda A."/>
            <person name="Takahashi S."/>
            <person name="Fukui A."/>
            <person name="Hikosaka A."/>
            <person name="Suzuki A."/>
            <person name="Kondo M."/>
            <person name="van Heeringen S.J."/>
            <person name="Quigley I."/>
            <person name="Heinz S."/>
            <person name="Ogino H."/>
            <person name="Ochi H."/>
            <person name="Hellsten U."/>
            <person name="Lyons J.B."/>
            <person name="Simakov O."/>
            <person name="Putnam N."/>
            <person name="Stites J."/>
            <person name="Kuroki Y."/>
            <person name="Tanaka T."/>
            <person name="Michiue T."/>
            <person name="Watanabe M."/>
            <person name="Bogdanovic O."/>
            <person name="Lister R."/>
            <person name="Georgiou G."/>
            <person name="Paranjpe S.S."/>
            <person name="van Kruijsbergen I."/>
            <person name="Shu S."/>
            <person name="Carlson J."/>
            <person name="Kinoshita T."/>
            <person name="Ohta Y."/>
            <person name="Mawaribuchi S."/>
            <person name="Jenkins J."/>
            <person name="Grimwood J."/>
            <person name="Schmutz J."/>
            <person name="Mitros T."/>
            <person name="Mozaffari S.V."/>
            <person name="Suzuki Y."/>
            <person name="Haramoto Y."/>
            <person name="Yamamoto T.S."/>
            <person name="Takagi C."/>
            <person name="Heald R."/>
            <person name="Miller K."/>
            <person name="Haudenschild C."/>
            <person name="Kitzman J."/>
            <person name="Nakayama T."/>
            <person name="Izutsu Y."/>
            <person name="Robert J."/>
            <person name="Fortriede J."/>
            <person name="Burns K."/>
            <person name="Lotay V."/>
            <person name="Karimi K."/>
            <person name="Yasuoka Y."/>
            <person name="Dichmann D.S."/>
            <person name="Flajnik M.F."/>
            <person name="Houston D.W."/>
            <person name="Shendure J."/>
            <person name="DuPasquier L."/>
            <person name="Vize P.D."/>
            <person name="Zorn A.M."/>
            <person name="Ito M."/>
            <person name="Marcotte E.M."/>
            <person name="Wallingford J.B."/>
            <person name="Ito Y."/>
            <person name="Asashima M."/>
            <person name="Ueno N."/>
            <person name="Matsuda Y."/>
            <person name="Veenstra G.J."/>
            <person name="Fujiyama A."/>
            <person name="Harland R.M."/>
            <person name="Taira M."/>
            <person name="Rokhsar D.S."/>
        </authorList>
    </citation>
    <scope>NUCLEOTIDE SEQUENCE [LARGE SCALE GENOMIC DNA]</scope>
    <source>
        <strain evidence="2">J</strain>
    </source>
</reference>
<sequence>MFTYWCVQFFIVYCEPVVIGSFSEALSSFYNEFVLCLRRGCVGMSYISFFHMGGSHCSWVLKVSFYNEFP</sequence>
<dbReference type="AlphaFoldDB" id="A0A974CUJ3"/>
<accession>A0A974CUJ3</accession>
<evidence type="ECO:0000313" key="1">
    <source>
        <dbReference type="EMBL" id="OCT80054.1"/>
    </source>
</evidence>